<accession>A0A0W0SAA4</accession>
<dbReference type="GO" id="GO:0046872">
    <property type="term" value="F:metal ion binding"/>
    <property type="evidence" value="ECO:0007669"/>
    <property type="project" value="UniProtKB-KW"/>
</dbReference>
<evidence type="ECO:0000256" key="2">
    <source>
        <dbReference type="ARBA" id="ARBA00022723"/>
    </source>
</evidence>
<dbReference type="RefSeq" id="WP_028379933.1">
    <property type="nucleotide sequence ID" value="NZ_CAAAIT010000001.1"/>
</dbReference>
<evidence type="ECO:0000259" key="5">
    <source>
        <dbReference type="Pfam" id="PF13442"/>
    </source>
</evidence>
<keyword evidence="9" id="KW-1185">Reference proteome</keyword>
<dbReference type="EMBL" id="LNXW01000013">
    <property type="protein sequence ID" value="KTC80314.1"/>
    <property type="molecule type" value="Genomic_DNA"/>
</dbReference>
<proteinExistence type="predicted"/>
<keyword evidence="1" id="KW-0349">Heme</keyword>
<keyword evidence="4" id="KW-0732">Signal</keyword>
<keyword evidence="3" id="KW-0408">Iron</keyword>
<evidence type="ECO:0000313" key="6">
    <source>
        <dbReference type="EMBL" id="KTC80314.1"/>
    </source>
</evidence>
<reference evidence="7 9" key="2">
    <citation type="submission" date="2018-12" db="EMBL/GenBank/DDBJ databases">
        <authorList>
            <consortium name="Pathogen Informatics"/>
        </authorList>
    </citation>
    <scope>NUCLEOTIDE SEQUENCE [LARGE SCALE GENOMIC DNA]</scope>
    <source>
        <strain evidence="7 9">NCTC11976</strain>
    </source>
</reference>
<evidence type="ECO:0000256" key="3">
    <source>
        <dbReference type="ARBA" id="ARBA00023004"/>
    </source>
</evidence>
<dbReference type="OrthoDB" id="5641947at2"/>
<organism evidence="6 8">
    <name type="scientific">Legionella cherrii</name>
    <dbReference type="NCBI Taxonomy" id="28084"/>
    <lineage>
        <taxon>Bacteria</taxon>
        <taxon>Pseudomonadati</taxon>
        <taxon>Pseudomonadota</taxon>
        <taxon>Gammaproteobacteria</taxon>
        <taxon>Legionellales</taxon>
        <taxon>Legionellaceae</taxon>
        <taxon>Legionella</taxon>
    </lineage>
</organism>
<sequence>MKKLWIILLYAIHTASFAEDLGKTTYQISCQNCHAAQFAVGMKAPAAFDKKAWSVRFKNAELEAKQNPTEYKTAMDYLLYSMKRGKGLMPHSGLCKEVDAPQKNCSDEAFIQAIQYMSQNKI</sequence>
<dbReference type="GO" id="GO:0009055">
    <property type="term" value="F:electron transfer activity"/>
    <property type="evidence" value="ECO:0007669"/>
    <property type="project" value="InterPro"/>
</dbReference>
<dbReference type="Proteomes" id="UP000277577">
    <property type="component" value="Chromosome"/>
</dbReference>
<evidence type="ECO:0000313" key="8">
    <source>
        <dbReference type="Proteomes" id="UP000054921"/>
    </source>
</evidence>
<feature type="chain" id="PRO_5030019487" evidence="4">
    <location>
        <begin position="19"/>
        <end position="122"/>
    </location>
</feature>
<dbReference type="Pfam" id="PF13442">
    <property type="entry name" value="Cytochrome_CBB3"/>
    <property type="match status" value="1"/>
</dbReference>
<name>A0A0W0SAA4_9GAMM</name>
<feature type="signal peptide" evidence="4">
    <location>
        <begin position="1"/>
        <end position="18"/>
    </location>
</feature>
<evidence type="ECO:0000256" key="4">
    <source>
        <dbReference type="SAM" id="SignalP"/>
    </source>
</evidence>
<dbReference type="GO" id="GO:0020037">
    <property type="term" value="F:heme binding"/>
    <property type="evidence" value="ECO:0007669"/>
    <property type="project" value="InterPro"/>
</dbReference>
<dbReference type="InterPro" id="IPR036909">
    <property type="entry name" value="Cyt_c-like_dom_sf"/>
</dbReference>
<dbReference type="SUPFAM" id="SSF46626">
    <property type="entry name" value="Cytochrome c"/>
    <property type="match status" value="1"/>
</dbReference>
<dbReference type="AlphaFoldDB" id="A0A0W0SAA4"/>
<dbReference type="Proteomes" id="UP000054921">
    <property type="component" value="Unassembled WGS sequence"/>
</dbReference>
<reference evidence="6 8" key="1">
    <citation type="submission" date="2015-11" db="EMBL/GenBank/DDBJ databases">
        <title>Genomic analysis of 38 Legionella species identifies large and diverse effector repertoires.</title>
        <authorList>
            <person name="Burstein D."/>
            <person name="Amaro F."/>
            <person name="Zusman T."/>
            <person name="Lifshitz Z."/>
            <person name="Cohen O."/>
            <person name="Gilbert J.A."/>
            <person name="Pupko T."/>
            <person name="Shuman H.A."/>
            <person name="Segal G."/>
        </authorList>
    </citation>
    <scope>NUCLEOTIDE SEQUENCE [LARGE SCALE GENOMIC DNA]</scope>
    <source>
        <strain evidence="6 8">ORW</strain>
    </source>
</reference>
<feature type="domain" description="Cytochrome c" evidence="5">
    <location>
        <begin position="21"/>
        <end position="116"/>
    </location>
</feature>
<evidence type="ECO:0000313" key="9">
    <source>
        <dbReference type="Proteomes" id="UP000277577"/>
    </source>
</evidence>
<evidence type="ECO:0000313" key="7">
    <source>
        <dbReference type="EMBL" id="VEB38905.1"/>
    </source>
</evidence>
<evidence type="ECO:0000256" key="1">
    <source>
        <dbReference type="ARBA" id="ARBA00022617"/>
    </source>
</evidence>
<protein>
    <submittedName>
        <fullName evidence="6 7">Cytochrome c, class I</fullName>
    </submittedName>
</protein>
<keyword evidence="2" id="KW-0479">Metal-binding</keyword>
<dbReference type="InterPro" id="IPR009056">
    <property type="entry name" value="Cyt_c-like_dom"/>
</dbReference>
<gene>
    <name evidence="6" type="ORF">Lche_2334</name>
    <name evidence="7" type="ORF">NCTC11976_02974</name>
</gene>
<dbReference type="PATRIC" id="fig|28084.5.peg.2527"/>
<dbReference type="EMBL" id="LR134173">
    <property type="protein sequence ID" value="VEB38905.1"/>
    <property type="molecule type" value="Genomic_DNA"/>
</dbReference>
<dbReference type="Gene3D" id="1.10.760.10">
    <property type="entry name" value="Cytochrome c-like domain"/>
    <property type="match status" value="1"/>
</dbReference>